<dbReference type="Proteomes" id="UP000326759">
    <property type="component" value="Unassembled WGS sequence"/>
</dbReference>
<proteinExistence type="predicted"/>
<evidence type="ECO:0000313" key="3">
    <source>
        <dbReference type="Proteomes" id="UP000326759"/>
    </source>
</evidence>
<reference evidence="2 3" key="1">
    <citation type="journal article" date="2019" name="PLoS Biol.">
        <title>Sex chromosomes control vertical transmission of feminizing Wolbachia symbionts in an isopod.</title>
        <authorList>
            <person name="Becking T."/>
            <person name="Chebbi M.A."/>
            <person name="Giraud I."/>
            <person name="Moumen B."/>
            <person name="Laverre T."/>
            <person name="Caubet Y."/>
            <person name="Peccoud J."/>
            <person name="Gilbert C."/>
            <person name="Cordaux R."/>
        </authorList>
    </citation>
    <scope>NUCLEOTIDE SEQUENCE [LARGE SCALE GENOMIC DNA]</scope>
    <source>
        <strain evidence="2">ANa2</strain>
        <tissue evidence="2">Whole body excluding digestive tract and cuticle</tissue>
    </source>
</reference>
<keyword evidence="3" id="KW-1185">Reference proteome</keyword>
<protein>
    <submittedName>
        <fullName evidence="2">Uncharacterized protein</fullName>
    </submittedName>
</protein>
<dbReference type="EMBL" id="SEYY01024959">
    <property type="protein sequence ID" value="KAB7493757.1"/>
    <property type="molecule type" value="Genomic_DNA"/>
</dbReference>
<name>A0A5N5SI77_9CRUS</name>
<gene>
    <name evidence="2" type="ORF">Anas_05436</name>
</gene>
<dbReference type="OrthoDB" id="6591467at2759"/>
<sequence length="179" mass="20213">MLETHESWVADIKGLIVRRSCIAHEIHFWSTRKYIIFGKQISKGFLGEGLNETDLVEKIPEEILEITLDQIVGLLNEEQRRETSNKTEQNTSQGRNTELPQPEKVFPPLQFLEPDLGPAVLPLHVPKGYFVPFIPRNAFGVVNGVSRPPHGHASFYRHRPRGLVDVRNSPAFGFLLGGP</sequence>
<dbReference type="AlphaFoldDB" id="A0A5N5SI77"/>
<feature type="region of interest" description="Disordered" evidence="1">
    <location>
        <begin position="79"/>
        <end position="101"/>
    </location>
</feature>
<feature type="compositionally biased region" description="Polar residues" evidence="1">
    <location>
        <begin position="86"/>
        <end position="99"/>
    </location>
</feature>
<evidence type="ECO:0000256" key="1">
    <source>
        <dbReference type="SAM" id="MobiDB-lite"/>
    </source>
</evidence>
<organism evidence="2 3">
    <name type="scientific">Armadillidium nasatum</name>
    <dbReference type="NCBI Taxonomy" id="96803"/>
    <lineage>
        <taxon>Eukaryota</taxon>
        <taxon>Metazoa</taxon>
        <taxon>Ecdysozoa</taxon>
        <taxon>Arthropoda</taxon>
        <taxon>Crustacea</taxon>
        <taxon>Multicrustacea</taxon>
        <taxon>Malacostraca</taxon>
        <taxon>Eumalacostraca</taxon>
        <taxon>Peracarida</taxon>
        <taxon>Isopoda</taxon>
        <taxon>Oniscidea</taxon>
        <taxon>Crinocheta</taxon>
        <taxon>Armadillidiidae</taxon>
        <taxon>Armadillidium</taxon>
    </lineage>
</organism>
<evidence type="ECO:0000313" key="2">
    <source>
        <dbReference type="EMBL" id="KAB7493757.1"/>
    </source>
</evidence>
<comment type="caution">
    <text evidence="2">The sequence shown here is derived from an EMBL/GenBank/DDBJ whole genome shotgun (WGS) entry which is preliminary data.</text>
</comment>
<accession>A0A5N5SI77</accession>